<evidence type="ECO:0000256" key="1">
    <source>
        <dbReference type="ARBA" id="ARBA00004127"/>
    </source>
</evidence>
<feature type="transmembrane region" description="Helical" evidence="7">
    <location>
        <begin position="50"/>
        <end position="72"/>
    </location>
</feature>
<keyword evidence="3 7" id="KW-1133">Transmembrane helix</keyword>
<keyword evidence="4" id="KW-0560">Oxidoreductase</keyword>
<evidence type="ECO:0000259" key="8">
    <source>
        <dbReference type="Pfam" id="PF04116"/>
    </source>
</evidence>
<dbReference type="EMBL" id="JAVNWW010000002">
    <property type="protein sequence ID" value="MDU0808664.1"/>
    <property type="molecule type" value="Genomic_DNA"/>
</dbReference>
<evidence type="ECO:0000256" key="6">
    <source>
        <dbReference type="ARBA" id="ARBA00023136"/>
    </source>
</evidence>
<keyword evidence="2 7" id="KW-0812">Transmembrane</keyword>
<feature type="transmembrane region" description="Helical" evidence="7">
    <location>
        <begin position="150"/>
        <end position="170"/>
    </location>
</feature>
<gene>
    <name evidence="9" type="ORF">PQG45_06430</name>
</gene>
<comment type="subcellular location">
    <subcellularLocation>
        <location evidence="1">Endomembrane system</location>
        <topology evidence="1">Multi-pass membrane protein</topology>
    </subcellularLocation>
</comment>
<evidence type="ECO:0000256" key="2">
    <source>
        <dbReference type="ARBA" id="ARBA00022692"/>
    </source>
</evidence>
<protein>
    <submittedName>
        <fullName evidence="9">Sterol desaturase family protein</fullName>
    </submittedName>
</protein>
<reference evidence="9 10" key="1">
    <citation type="submission" date="2023-09" db="EMBL/GenBank/DDBJ databases">
        <title>Aquirufa genomes.</title>
        <authorList>
            <person name="Pitt A."/>
        </authorList>
    </citation>
    <scope>NUCLEOTIDE SEQUENCE [LARGE SCALE GENOMIC DNA]</scope>
    <source>
        <strain evidence="9 10">LEOWEIH-7C</strain>
    </source>
</reference>
<evidence type="ECO:0000256" key="7">
    <source>
        <dbReference type="SAM" id="Phobius"/>
    </source>
</evidence>
<organism evidence="9 10">
    <name type="scientific">Aquirufa regiilacus</name>
    <dbReference type="NCBI Taxonomy" id="3024868"/>
    <lineage>
        <taxon>Bacteria</taxon>
        <taxon>Pseudomonadati</taxon>
        <taxon>Bacteroidota</taxon>
        <taxon>Cytophagia</taxon>
        <taxon>Cytophagales</taxon>
        <taxon>Flectobacillaceae</taxon>
        <taxon>Aquirufa</taxon>
    </lineage>
</organism>
<dbReference type="PANTHER" id="PTHR21624">
    <property type="entry name" value="STEROL DESATURASE-RELATED PROTEIN"/>
    <property type="match status" value="1"/>
</dbReference>
<feature type="transmembrane region" description="Helical" evidence="7">
    <location>
        <begin position="18"/>
        <end position="38"/>
    </location>
</feature>
<dbReference type="InterPro" id="IPR006694">
    <property type="entry name" value="Fatty_acid_hydroxylase"/>
</dbReference>
<name>A0ABU3TS27_9BACT</name>
<feature type="transmembrane region" description="Helical" evidence="7">
    <location>
        <begin position="92"/>
        <end position="113"/>
    </location>
</feature>
<evidence type="ECO:0000313" key="9">
    <source>
        <dbReference type="EMBL" id="MDU0808664.1"/>
    </source>
</evidence>
<dbReference type="InterPro" id="IPR051689">
    <property type="entry name" value="Sterol_desaturase/TMEM195"/>
</dbReference>
<dbReference type="Pfam" id="PF04116">
    <property type="entry name" value="FA_hydroxylase"/>
    <property type="match status" value="1"/>
</dbReference>
<feature type="domain" description="Fatty acid hydroxylase" evidence="8">
    <location>
        <begin position="97"/>
        <end position="233"/>
    </location>
</feature>
<proteinExistence type="predicted"/>
<dbReference type="RefSeq" id="WP_315574676.1">
    <property type="nucleotide sequence ID" value="NZ_JARDXH010000001.1"/>
</dbReference>
<dbReference type="PANTHER" id="PTHR21624:SF1">
    <property type="entry name" value="ALKYLGLYCEROL MONOOXYGENASE"/>
    <property type="match status" value="1"/>
</dbReference>
<evidence type="ECO:0000256" key="5">
    <source>
        <dbReference type="ARBA" id="ARBA00023098"/>
    </source>
</evidence>
<dbReference type="Proteomes" id="UP001249959">
    <property type="component" value="Unassembled WGS sequence"/>
</dbReference>
<evidence type="ECO:0000256" key="4">
    <source>
        <dbReference type="ARBA" id="ARBA00023002"/>
    </source>
</evidence>
<evidence type="ECO:0000313" key="10">
    <source>
        <dbReference type="Proteomes" id="UP001249959"/>
    </source>
</evidence>
<sequence length="273" mass="31253">MLENLIHYFDTIPSAHRALILAGGIAFFWLVEGGIPLVRFGYNKWKHAGINLFFTLTTIIINFAFATIIVMGSDWAVQQQFGLLPLTGLMGWAQLILGLLLLDLVGAYFIHWIEHKIKVLWRFHMVHHADTMVDTTTANRHHPGESVFRAIFTLMGVLICGAPMWLVMIYQSMSALLSQFNHANIRLPKGLDKAISFFIVSPDMHKIHHHIERPQTDSNYGNIFSIWDRLFGTFNYTPIEQIRFGLDVLPDETTGDMRFQLGIPFNRTIKTDE</sequence>
<accession>A0ABU3TS27</accession>
<evidence type="ECO:0000256" key="3">
    <source>
        <dbReference type="ARBA" id="ARBA00022989"/>
    </source>
</evidence>
<comment type="caution">
    <text evidence="9">The sequence shown here is derived from an EMBL/GenBank/DDBJ whole genome shotgun (WGS) entry which is preliminary data.</text>
</comment>
<keyword evidence="10" id="KW-1185">Reference proteome</keyword>
<keyword evidence="6 7" id="KW-0472">Membrane</keyword>
<keyword evidence="5" id="KW-0443">Lipid metabolism</keyword>